<feature type="repeat" description="RCC1" evidence="2">
    <location>
        <begin position="84"/>
        <end position="138"/>
    </location>
</feature>
<name>A0A2G9G6R0_9LAMI</name>
<dbReference type="OrthoDB" id="8068875at2759"/>
<dbReference type="STRING" id="429701.A0A2G9G6R0"/>
<feature type="repeat" description="RCC1" evidence="2">
    <location>
        <begin position="139"/>
        <end position="187"/>
    </location>
</feature>
<sequence length="187" mass="19904">MLRILNNKNIFPSGLLIGLTRRWVSAKTTVMSFGEGSQGALGLAASPMGLGVDAYEPTPIPGLPRDVCSIAAGHYHSLAVTSQGHVWAWGRNSESQLGRGQLSPRETWGKPQKVEGMDKVRIQAAFASGVVSAAVGDDGALWVWGKSKRGQLGLGKDITEAVLPARVEALLGQEIVKVVFISCLRFP</sequence>
<dbReference type="PROSITE" id="PS00626">
    <property type="entry name" value="RCC1_2"/>
    <property type="match status" value="1"/>
</dbReference>
<dbReference type="PANTHER" id="PTHR22872:SF2">
    <property type="entry name" value="INHIBITOR OF BRUTON TYROSINE KINASE"/>
    <property type="match status" value="1"/>
</dbReference>
<dbReference type="SUPFAM" id="SSF50985">
    <property type="entry name" value="RCC1/BLIP-II"/>
    <property type="match status" value="1"/>
</dbReference>
<dbReference type="Gene3D" id="2.130.10.30">
    <property type="entry name" value="Regulator of chromosome condensation 1/beta-lactamase-inhibitor protein II"/>
    <property type="match status" value="1"/>
</dbReference>
<proteinExistence type="predicted"/>
<gene>
    <name evidence="3" type="ORF">CDL12_26487</name>
</gene>
<evidence type="ECO:0000256" key="2">
    <source>
        <dbReference type="PROSITE-ProRule" id="PRU00235"/>
    </source>
</evidence>
<keyword evidence="1" id="KW-0677">Repeat</keyword>
<dbReference type="AlphaFoldDB" id="A0A2G9G6R0"/>
<comment type="caution">
    <text evidence="3">The sequence shown here is derived from an EMBL/GenBank/DDBJ whole genome shotgun (WGS) entry which is preliminary data.</text>
</comment>
<dbReference type="EMBL" id="NKXS01006632">
    <property type="protein sequence ID" value="PIN01006.1"/>
    <property type="molecule type" value="Genomic_DNA"/>
</dbReference>
<dbReference type="Pfam" id="PF00415">
    <property type="entry name" value="RCC1"/>
    <property type="match status" value="1"/>
</dbReference>
<evidence type="ECO:0000313" key="4">
    <source>
        <dbReference type="Proteomes" id="UP000231279"/>
    </source>
</evidence>
<dbReference type="Proteomes" id="UP000231279">
    <property type="component" value="Unassembled WGS sequence"/>
</dbReference>
<dbReference type="InterPro" id="IPR051625">
    <property type="entry name" value="Signaling_Regulatory_Domain"/>
</dbReference>
<organism evidence="3 4">
    <name type="scientific">Handroanthus impetiginosus</name>
    <dbReference type="NCBI Taxonomy" id="429701"/>
    <lineage>
        <taxon>Eukaryota</taxon>
        <taxon>Viridiplantae</taxon>
        <taxon>Streptophyta</taxon>
        <taxon>Embryophyta</taxon>
        <taxon>Tracheophyta</taxon>
        <taxon>Spermatophyta</taxon>
        <taxon>Magnoliopsida</taxon>
        <taxon>eudicotyledons</taxon>
        <taxon>Gunneridae</taxon>
        <taxon>Pentapetalae</taxon>
        <taxon>asterids</taxon>
        <taxon>lamiids</taxon>
        <taxon>Lamiales</taxon>
        <taxon>Bignoniaceae</taxon>
        <taxon>Crescentiina</taxon>
        <taxon>Tabebuia alliance</taxon>
        <taxon>Handroanthus</taxon>
    </lineage>
</organism>
<evidence type="ECO:0000313" key="3">
    <source>
        <dbReference type="EMBL" id="PIN01006.1"/>
    </source>
</evidence>
<dbReference type="InterPro" id="IPR009091">
    <property type="entry name" value="RCC1/BLIP-II"/>
</dbReference>
<dbReference type="PRINTS" id="PR00633">
    <property type="entry name" value="RCCNDNSATION"/>
</dbReference>
<dbReference type="PANTHER" id="PTHR22872">
    <property type="entry name" value="BTK-BINDING PROTEIN-RELATED"/>
    <property type="match status" value="1"/>
</dbReference>
<protein>
    <submittedName>
        <fullName evidence="3">Uncharacterized protein</fullName>
    </submittedName>
</protein>
<evidence type="ECO:0000256" key="1">
    <source>
        <dbReference type="ARBA" id="ARBA00022737"/>
    </source>
</evidence>
<dbReference type="InterPro" id="IPR000408">
    <property type="entry name" value="Reg_chr_condens"/>
</dbReference>
<reference evidence="4" key="1">
    <citation type="journal article" date="2018" name="Gigascience">
        <title>Genome assembly of the Pink Ipe (Handroanthus impetiginosus, Bignoniaceae), a highly valued, ecologically keystone Neotropical timber forest tree.</title>
        <authorList>
            <person name="Silva-Junior O.B."/>
            <person name="Grattapaglia D."/>
            <person name="Novaes E."/>
            <person name="Collevatti R.G."/>
        </authorList>
    </citation>
    <scope>NUCLEOTIDE SEQUENCE [LARGE SCALE GENOMIC DNA]</scope>
    <source>
        <strain evidence="4">cv. UFG-1</strain>
    </source>
</reference>
<accession>A0A2G9G6R0</accession>
<dbReference type="PROSITE" id="PS50012">
    <property type="entry name" value="RCC1_3"/>
    <property type="match status" value="3"/>
</dbReference>
<feature type="repeat" description="RCC1" evidence="2">
    <location>
        <begin position="28"/>
        <end position="83"/>
    </location>
</feature>
<keyword evidence="4" id="KW-1185">Reference proteome</keyword>
<dbReference type="Pfam" id="PF13540">
    <property type="entry name" value="RCC1_2"/>
    <property type="match status" value="1"/>
</dbReference>